<reference evidence="1 2" key="1">
    <citation type="submission" date="2019-05" db="EMBL/GenBank/DDBJ databases">
        <title>Another draft genome of Portunus trituberculatus and its Hox gene families provides insights of decapod evolution.</title>
        <authorList>
            <person name="Jeong J.-H."/>
            <person name="Song I."/>
            <person name="Kim S."/>
            <person name="Choi T."/>
            <person name="Kim D."/>
            <person name="Ryu S."/>
            <person name="Kim W."/>
        </authorList>
    </citation>
    <scope>NUCLEOTIDE SEQUENCE [LARGE SCALE GENOMIC DNA]</scope>
    <source>
        <tissue evidence="1">Muscle</tissue>
    </source>
</reference>
<keyword evidence="2" id="KW-1185">Reference proteome</keyword>
<comment type="caution">
    <text evidence="1">The sequence shown here is derived from an EMBL/GenBank/DDBJ whole genome shotgun (WGS) entry which is preliminary data.</text>
</comment>
<gene>
    <name evidence="1" type="ORF">E2C01_001553</name>
</gene>
<dbReference type="AlphaFoldDB" id="A0A5B7CI39"/>
<proteinExistence type="predicted"/>
<name>A0A5B7CI39_PORTR</name>
<accession>A0A5B7CI39</accession>
<evidence type="ECO:0000313" key="2">
    <source>
        <dbReference type="Proteomes" id="UP000324222"/>
    </source>
</evidence>
<sequence length="70" mass="8396">MARRGLKALSVRRLRRAMRLSCSMKRLHMDTRTMKQSKMVHTEEKYLTKPSAIHFTNISMVKRMAKTRFR</sequence>
<evidence type="ECO:0000313" key="1">
    <source>
        <dbReference type="EMBL" id="MPC08955.1"/>
    </source>
</evidence>
<dbReference type="Proteomes" id="UP000324222">
    <property type="component" value="Unassembled WGS sequence"/>
</dbReference>
<protein>
    <submittedName>
        <fullName evidence="1">Uncharacterized protein</fullName>
    </submittedName>
</protein>
<dbReference type="EMBL" id="VSRR010000050">
    <property type="protein sequence ID" value="MPC08955.1"/>
    <property type="molecule type" value="Genomic_DNA"/>
</dbReference>
<organism evidence="1 2">
    <name type="scientific">Portunus trituberculatus</name>
    <name type="common">Swimming crab</name>
    <name type="synonym">Neptunus trituberculatus</name>
    <dbReference type="NCBI Taxonomy" id="210409"/>
    <lineage>
        <taxon>Eukaryota</taxon>
        <taxon>Metazoa</taxon>
        <taxon>Ecdysozoa</taxon>
        <taxon>Arthropoda</taxon>
        <taxon>Crustacea</taxon>
        <taxon>Multicrustacea</taxon>
        <taxon>Malacostraca</taxon>
        <taxon>Eumalacostraca</taxon>
        <taxon>Eucarida</taxon>
        <taxon>Decapoda</taxon>
        <taxon>Pleocyemata</taxon>
        <taxon>Brachyura</taxon>
        <taxon>Eubrachyura</taxon>
        <taxon>Portunoidea</taxon>
        <taxon>Portunidae</taxon>
        <taxon>Portuninae</taxon>
        <taxon>Portunus</taxon>
    </lineage>
</organism>